<geneLocation type="plasmid" evidence="2">
    <name>pIT-12C73</name>
</geneLocation>
<dbReference type="RefSeq" id="WP_004226665.1">
    <property type="nucleotide sequence ID" value="NZ_OQ821097.1"/>
</dbReference>
<evidence type="ECO:0000313" key="2">
    <source>
        <dbReference type="EMBL" id="CVI25815.1"/>
    </source>
</evidence>
<dbReference type="EMBL" id="LT009689">
    <property type="protein sequence ID" value="CVI25815.1"/>
    <property type="molecule type" value="Genomic_DNA"/>
</dbReference>
<dbReference type="AlphaFoldDB" id="J9XVC3"/>
<sequence length="44" mass="4715">MFSIGRATYLIMKNNKKSTHALALCAGVDVNASPAEQPGKRPVK</sequence>
<organism evidence="1">
    <name type="scientific">Klebsiella pneumoniae</name>
    <dbReference type="NCBI Taxonomy" id="573"/>
    <lineage>
        <taxon>Bacteria</taxon>
        <taxon>Pseudomonadati</taxon>
        <taxon>Pseudomonadota</taxon>
        <taxon>Gammaproteobacteria</taxon>
        <taxon>Enterobacterales</taxon>
        <taxon>Enterobacteriaceae</taxon>
        <taxon>Klebsiella/Raoultella group</taxon>
        <taxon>Klebsiella</taxon>
        <taxon>Klebsiella pneumoniae complex</taxon>
    </lineage>
</organism>
<evidence type="ECO:0000313" key="1">
    <source>
        <dbReference type="EMBL" id="AFS33572.1"/>
    </source>
</evidence>
<name>J9XVC3_KLEPN</name>
<keyword evidence="1" id="KW-0614">Plasmid</keyword>
<reference evidence="2" key="2">
    <citation type="journal article" date="2016" name="J. Antimicrob. Chemother.">
        <title>Characterization of KPC-encoding plasmids from two endemic settings, Greece and Italy.</title>
        <authorList>
            <person name="Di Pilato V."/>
            <person name="Papagiannitsis K."/>
            <person name="Giani T."/>
            <person name="Giakkoupi P."/>
            <person name="Riccobono E."/>
            <person name="Miriagou V."/>
            <person name="Vatopoulos A."/>
            <person name="Rossolini G.M."/>
        </authorList>
    </citation>
    <scope>NUCLEOTIDE SEQUENCE [LARGE SCALE GENOMIC DNA]</scope>
    <source>
        <strain evidence="2">12C73</strain>
        <plasmid evidence="2">pIT-12C73</plasmid>
    </source>
</reference>
<protein>
    <submittedName>
        <fullName evidence="1">Uncharacterized protein</fullName>
    </submittedName>
</protein>
<gene>
    <name evidence="2" type="primary">hypothetical protein</name>
</gene>
<reference evidence="1" key="1">
    <citation type="journal article" date="2012" name="J. Clin. Microbiol.">
        <title>Antimicrobial Treatment and Containment Measures for an Extremely Drug-Resistant Klebsiella pneumoniae ST101 Isolate Carrying pKPN101-IT, a Novel Fully Sequenced blaKPC-2 Plasmid.</title>
        <authorList>
            <person name="Frasson I."/>
            <person name="Lavezzo E."/>
            <person name="Franchin E."/>
            <person name="Toppo S."/>
            <person name="Barzon L."/>
            <person name="Cavallaro A."/>
            <person name="Richter S.N."/>
            <person name="Palu G."/>
        </authorList>
    </citation>
    <scope>NUCLEOTIDE SEQUENCE</scope>
    <source>
        <strain evidence="1">ST101</strain>
        <plasmid evidence="1">pKPN101-IT</plasmid>
    </source>
</reference>
<proteinExistence type="predicted"/>
<geneLocation type="plasmid" evidence="1">
    <name>pKPN101-IT</name>
</geneLocation>
<dbReference type="EMBL" id="JX283456">
    <property type="protein sequence ID" value="AFS33572.1"/>
    <property type="molecule type" value="Genomic_DNA"/>
</dbReference>
<accession>J9XVC3</accession>